<dbReference type="EMBL" id="QYRN01000001">
    <property type="protein sequence ID" value="RIY03768.1"/>
    <property type="molecule type" value="Genomic_DNA"/>
</dbReference>
<gene>
    <name evidence="2" type="ORF">D3218_03260</name>
</gene>
<evidence type="ECO:0000256" key="1">
    <source>
        <dbReference type="SAM" id="Coils"/>
    </source>
</evidence>
<feature type="coiled-coil region" evidence="1">
    <location>
        <begin position="68"/>
        <end position="95"/>
    </location>
</feature>
<sequence length="114" mass="12397">MRSYLDGAPELPVRGGKLHVQAIADAAGIDRQTLYKNASCRALIEAAAARVGADAVAKGGPAALDPEHARLERRVSELERANAALRVEVTELRSRLRRLAHVEEHLTETGRLVR</sequence>
<keyword evidence="3" id="KW-1185">Reference proteome</keyword>
<protein>
    <submittedName>
        <fullName evidence="2">Uncharacterized protein</fullName>
    </submittedName>
</protein>
<dbReference type="Proteomes" id="UP000265750">
    <property type="component" value="Unassembled WGS sequence"/>
</dbReference>
<reference evidence="3" key="1">
    <citation type="submission" date="2018-09" db="EMBL/GenBank/DDBJ databases">
        <authorList>
            <person name="Tuo L."/>
        </authorList>
    </citation>
    <scope>NUCLEOTIDE SEQUENCE [LARGE SCALE GENOMIC DNA]</scope>
    <source>
        <strain evidence="3">M2BS4Y-1</strain>
    </source>
</reference>
<organism evidence="2 3">
    <name type="scientific">Aureimonas flava</name>
    <dbReference type="NCBI Taxonomy" id="2320271"/>
    <lineage>
        <taxon>Bacteria</taxon>
        <taxon>Pseudomonadati</taxon>
        <taxon>Pseudomonadota</taxon>
        <taxon>Alphaproteobacteria</taxon>
        <taxon>Hyphomicrobiales</taxon>
        <taxon>Aurantimonadaceae</taxon>
        <taxon>Aureimonas</taxon>
    </lineage>
</organism>
<keyword evidence="1" id="KW-0175">Coiled coil</keyword>
<accession>A0A3A1WPD8</accession>
<evidence type="ECO:0000313" key="3">
    <source>
        <dbReference type="Proteomes" id="UP000265750"/>
    </source>
</evidence>
<proteinExistence type="predicted"/>
<name>A0A3A1WPD8_9HYPH</name>
<dbReference type="AlphaFoldDB" id="A0A3A1WPD8"/>
<evidence type="ECO:0000313" key="2">
    <source>
        <dbReference type="EMBL" id="RIY03768.1"/>
    </source>
</evidence>
<comment type="caution">
    <text evidence="2">The sequence shown here is derived from an EMBL/GenBank/DDBJ whole genome shotgun (WGS) entry which is preliminary data.</text>
</comment>